<evidence type="ECO:0000256" key="1">
    <source>
        <dbReference type="SAM" id="Coils"/>
    </source>
</evidence>
<feature type="compositionally biased region" description="Polar residues" evidence="2">
    <location>
        <begin position="1461"/>
        <end position="1472"/>
    </location>
</feature>
<feature type="compositionally biased region" description="Acidic residues" evidence="2">
    <location>
        <begin position="431"/>
        <end position="440"/>
    </location>
</feature>
<evidence type="ECO:0000256" key="2">
    <source>
        <dbReference type="SAM" id="MobiDB-lite"/>
    </source>
</evidence>
<feature type="coiled-coil region" evidence="1">
    <location>
        <begin position="534"/>
        <end position="632"/>
    </location>
</feature>
<feature type="compositionally biased region" description="Basic and acidic residues" evidence="2">
    <location>
        <begin position="1399"/>
        <end position="1422"/>
    </location>
</feature>
<feature type="compositionally biased region" description="Acidic residues" evidence="2">
    <location>
        <begin position="758"/>
        <end position="771"/>
    </location>
</feature>
<feature type="compositionally biased region" description="Low complexity" evidence="2">
    <location>
        <begin position="1377"/>
        <end position="1387"/>
    </location>
</feature>
<feature type="compositionally biased region" description="Polar residues" evidence="2">
    <location>
        <begin position="641"/>
        <end position="653"/>
    </location>
</feature>
<feature type="region of interest" description="Disordered" evidence="2">
    <location>
        <begin position="1376"/>
        <end position="1535"/>
    </location>
</feature>
<feature type="region of interest" description="Disordered" evidence="2">
    <location>
        <begin position="1305"/>
        <end position="1332"/>
    </location>
</feature>
<reference evidence="4" key="1">
    <citation type="submission" date="2022-11" db="UniProtKB">
        <authorList>
            <consortium name="WormBaseParasite"/>
        </authorList>
    </citation>
    <scope>IDENTIFICATION</scope>
</reference>
<dbReference type="Proteomes" id="UP000887566">
    <property type="component" value="Unplaced"/>
</dbReference>
<dbReference type="PANTHER" id="PTHR43977">
    <property type="entry name" value="STRUCTURAL MAINTENANCE OF CHROMOSOMES PROTEIN 3"/>
    <property type="match status" value="1"/>
</dbReference>
<keyword evidence="3" id="KW-1185">Reference proteome</keyword>
<organism evidence="3 4">
    <name type="scientific">Plectus sambesii</name>
    <dbReference type="NCBI Taxonomy" id="2011161"/>
    <lineage>
        <taxon>Eukaryota</taxon>
        <taxon>Metazoa</taxon>
        <taxon>Ecdysozoa</taxon>
        <taxon>Nematoda</taxon>
        <taxon>Chromadorea</taxon>
        <taxon>Plectida</taxon>
        <taxon>Plectina</taxon>
        <taxon>Plectoidea</taxon>
        <taxon>Plectidae</taxon>
        <taxon>Plectus</taxon>
    </lineage>
</organism>
<name>A0A914X5Z8_9BILA</name>
<sequence>MMTEEDEKGGEASFLYAASPSLQREQLRPSLAASVQDTRVNLLHVLDDDDERVNSGPASPAHTVPLGPTIFVQLSASKDSAWAHRMSDKSVKVGTKLFMVEDVFDCEQKGRLQTSVARPLLFDVVHGSNVTLVDLSNSNGIGTVLSTVEALFASIRRNVDARGTFKPVMDRSVNRLTDDQSEMERGIRRKVVGNTIEDSLADLEQKEVPSSALVGVCPSRSFCVWSSAVELHWERETVVDLLEVNSSKRPLLRVEVDKKNNAYLANVKYVFTPGGPKDVAAVLETAMKHLIRERKRILLFSLRLVQHSQSSDAGRTVATKPGRISFLLMTSPSLLQKFLSADIQNPTANSSKFRKFMAALAQGRVHVVVDCSDLSVDCARRALEFCSESVAHGDESEFPKNFAGCRTMAAVEDSGANERTVDGNDAPCGEGEPDEFDDDKGEISSVEAEVAYYKKKAWDLFRQLRAEQDRVIAIHRSEKALRTEWNAREQQLRCEIVEELTRRFDQIEQIQGQQYQVDLDRAEDLAEERIRIWVDGTKKRYEQQIEQIERAYQERIAELDRRLAAKISEQMEISSRRRPSGCQCDQLRQELEDIKQQLAEKTSECEDNQQLLEEAGQTFKQQQEIIAQLKGERSGFIEENGASTDSRASSPTTEDYDSRGSKARAQDSRESSPTTNEKERSLSPISAVIAEARAESQRGRYQRGRFLERARAVSSRPVSPKSKEKIMEEVKAKYQKLLESPLPTPKFVKRREIKEKEVDDEDFDEEDMEDDLIGKESESSELRAEIAKLKSQLDEQHQHPTASGDGDGGGFELIELECKVADLETSLKTERERADELQHKLEDASRRADTAEAALATVEADSSRIDGLEQEISAVNDRLKEAQKALEDERAEAAELKTALAAANTAKDDAVANLARLEEERAAIDEKLTVANNAAAGAQEELTKVTASMEELKKTSAALKEEVEAARSELEAETKKRTDMISALNSELAQKEQSVEAAEKALSETKRNLQVLEAKLQSSVDILAEKTKENDGAKKTVADLERQLTAAATEKQAALDRVENGSKELTAKIAAFDGEKTASEKLMQELKEQIKSKEQAVADTMRQMNDVQRELVDAKTSCVELKKEKLALNDSLTEQRNTVERLKTANTDWTREKEVLVSQRNAIDLQLKQTTAMLEKERAQLANIQKENSATKQSVIQYQASVQELSSVQQKFDKVLAESKEREANYAKEKDQLGKVLQQTQTELMTINAEKKRIEQDLHLFKTREMERIKNMEGEFRKAHESLEAQLQGLRGQLKHAQEEVRIHQQKKAQVETQLEASRERESRLSSSVAESNRLKLDNEALCRDVKELRAEVEALKTAKAKLEKVLDVAKDHQEVATTAQATSSASVKPTPPKRAKKSPIDTEDARPEQSIEISRMADSKKTLVSSPKKGKKRASPDTDSAMSGADDRESEQMTEDVKQTPKTKGRPTNQKKAAASTVRRTGKDKKIPESSAGHAKADPGMPATNQAIRTPIDSAVTPARKRTAAKANATAVDE</sequence>
<feature type="compositionally biased region" description="Basic and acidic residues" evidence="2">
    <location>
        <begin position="772"/>
        <end position="798"/>
    </location>
</feature>
<accession>A0A914X5Z8</accession>
<proteinExistence type="predicted"/>
<feature type="region of interest" description="Disordered" evidence="2">
    <location>
        <begin position="753"/>
        <end position="810"/>
    </location>
</feature>
<dbReference type="WBParaSite" id="PSAMB.scaffold664size44241.g7864.t1">
    <property type="protein sequence ID" value="PSAMB.scaffold664size44241.g7864.t1"/>
    <property type="gene ID" value="PSAMB.scaffold664size44241.g7864"/>
</dbReference>
<protein>
    <submittedName>
        <fullName evidence="4">Kinesin motor domain-containing protein</fullName>
    </submittedName>
</protein>
<feature type="region of interest" description="Disordered" evidence="2">
    <location>
        <begin position="632"/>
        <end position="705"/>
    </location>
</feature>
<dbReference type="Gene3D" id="1.10.287.1490">
    <property type="match status" value="1"/>
</dbReference>
<feature type="compositionally biased region" description="Basic and acidic residues" evidence="2">
    <location>
        <begin position="656"/>
        <end position="681"/>
    </location>
</feature>
<feature type="region of interest" description="Disordered" evidence="2">
    <location>
        <begin position="414"/>
        <end position="440"/>
    </location>
</feature>
<feature type="compositionally biased region" description="Low complexity" evidence="2">
    <location>
        <begin position="1526"/>
        <end position="1535"/>
    </location>
</feature>
<feature type="compositionally biased region" description="Basic and acidic residues" evidence="2">
    <location>
        <begin position="1446"/>
        <end position="1460"/>
    </location>
</feature>
<keyword evidence="1" id="KW-0175">Coiled coil</keyword>
<evidence type="ECO:0000313" key="3">
    <source>
        <dbReference type="Proteomes" id="UP000887566"/>
    </source>
</evidence>
<evidence type="ECO:0000313" key="4">
    <source>
        <dbReference type="WBParaSite" id="PSAMB.scaffold664size44241.g7864.t1"/>
    </source>
</evidence>